<evidence type="ECO:0000313" key="1">
    <source>
        <dbReference type="EMBL" id="QHU03324.1"/>
    </source>
</evidence>
<organism evidence="1">
    <name type="scientific">viral metagenome</name>
    <dbReference type="NCBI Taxonomy" id="1070528"/>
    <lineage>
        <taxon>unclassified sequences</taxon>
        <taxon>metagenomes</taxon>
        <taxon>organismal metagenomes</taxon>
    </lineage>
</organism>
<dbReference type="EMBL" id="MN740374">
    <property type="protein sequence ID" value="QHU03324.1"/>
    <property type="molecule type" value="Genomic_DNA"/>
</dbReference>
<protein>
    <recommendedName>
        <fullName evidence="2">mRNA capping enzyme adenylation domain-containing protein</fullName>
    </recommendedName>
</protein>
<accession>A0A6C0JI69</accession>
<sequence>MDTNKINFCNSSAFLISNKRNNSDIIKKIKTKYSLDPFQLVEKSFNDKFINLFKNNDILTCFITRGKKFILYLTRINNENVSLLIDISSKNIPNLIVVPISGENELYNDSIFTGEMLLYNNNWTFIIETCLLYKAKNTHNKNIIENIKLCNNVLTNKITNNELTPFDIKVKEFFTIDNLDKKLKNNKIPLIGIKFFGLRNPITFYFNVSNYTNNQTVITLLEDYNNRHVSKDISNLEEEYNNIMSEHIQSKLSDSLITNNNTFILLIRQSSNYGIYTVFAYDTINSTYKEIGISRITTIEMNNTIIELFKKNKEYNVICKYNPNFNKWEIDNIDSNSKISEFNEVTNYVNKFKNYRKPIYVDI</sequence>
<reference evidence="1" key="1">
    <citation type="journal article" date="2020" name="Nature">
        <title>Giant virus diversity and host interactions through global metagenomics.</title>
        <authorList>
            <person name="Schulz F."/>
            <person name="Roux S."/>
            <person name="Paez-Espino D."/>
            <person name="Jungbluth S."/>
            <person name="Walsh D.A."/>
            <person name="Denef V.J."/>
            <person name="McMahon K.D."/>
            <person name="Konstantinidis K.T."/>
            <person name="Eloe-Fadrosh E.A."/>
            <person name="Kyrpides N.C."/>
            <person name="Woyke T."/>
        </authorList>
    </citation>
    <scope>NUCLEOTIDE SEQUENCE</scope>
    <source>
        <strain evidence="1">GVMAG-M-3300026093-6</strain>
    </source>
</reference>
<proteinExistence type="predicted"/>
<evidence type="ECO:0008006" key="2">
    <source>
        <dbReference type="Google" id="ProtNLM"/>
    </source>
</evidence>
<name>A0A6C0JI69_9ZZZZ</name>
<dbReference type="AlphaFoldDB" id="A0A6C0JI69"/>
<dbReference type="Gene3D" id="3.30.470.30">
    <property type="entry name" value="DNA ligase/mRNA capping enzyme"/>
    <property type="match status" value="1"/>
</dbReference>